<dbReference type="HOGENOM" id="CLU_045647_5_3_9"/>
<dbReference type="PIRSF" id="PIRSF019345">
    <property type="entry name" value="ScpB"/>
    <property type="match status" value="1"/>
</dbReference>
<evidence type="ECO:0000256" key="3">
    <source>
        <dbReference type="ARBA" id="ARBA00022829"/>
    </source>
</evidence>
<dbReference type="InterPro" id="IPR036388">
    <property type="entry name" value="WH-like_DNA-bd_sf"/>
</dbReference>
<evidence type="ECO:0000256" key="5">
    <source>
        <dbReference type="HAMAP-Rule" id="MF_01804"/>
    </source>
</evidence>
<dbReference type="NCBIfam" id="TIGR00281">
    <property type="entry name" value="SMC-Scp complex subunit ScpB"/>
    <property type="match status" value="1"/>
</dbReference>
<dbReference type="KEGG" id="eel:EUBELI_01165"/>
<organism evidence="7 8">
    <name type="scientific">Lachnospira eligens (strain ATCC 27750 / DSM 3376 / VPI C15-48 / C15-B4)</name>
    <name type="common">Eubacterium eligens</name>
    <dbReference type="NCBI Taxonomy" id="515620"/>
    <lineage>
        <taxon>Bacteria</taxon>
        <taxon>Bacillati</taxon>
        <taxon>Bacillota</taxon>
        <taxon>Clostridia</taxon>
        <taxon>Lachnospirales</taxon>
        <taxon>Lachnospiraceae</taxon>
        <taxon>Lachnospira</taxon>
    </lineage>
</organism>
<comment type="similarity">
    <text evidence="5">Belongs to the ScpB family.</text>
</comment>
<proteinExistence type="inferred from homology"/>
<dbReference type="PANTHER" id="PTHR34298:SF2">
    <property type="entry name" value="SEGREGATION AND CONDENSATION PROTEIN B"/>
    <property type="match status" value="1"/>
</dbReference>
<evidence type="ECO:0000313" key="8">
    <source>
        <dbReference type="Proteomes" id="UP000001476"/>
    </source>
</evidence>
<gene>
    <name evidence="5" type="primary">scpB</name>
    <name evidence="7" type="ordered locus">EUBELI_01165</name>
</gene>
<dbReference type="HAMAP" id="MF_01804">
    <property type="entry name" value="ScpB"/>
    <property type="match status" value="1"/>
</dbReference>
<evidence type="ECO:0000256" key="1">
    <source>
        <dbReference type="ARBA" id="ARBA00022490"/>
    </source>
</evidence>
<evidence type="ECO:0000313" key="7">
    <source>
        <dbReference type="EMBL" id="ACR72165.1"/>
    </source>
</evidence>
<dbReference type="GeneID" id="41355889"/>
<dbReference type="GO" id="GO:0051301">
    <property type="term" value="P:cell division"/>
    <property type="evidence" value="ECO:0007669"/>
    <property type="project" value="UniProtKB-KW"/>
</dbReference>
<dbReference type="Pfam" id="PF04079">
    <property type="entry name" value="SMC_ScpB"/>
    <property type="match status" value="1"/>
</dbReference>
<evidence type="ECO:0000256" key="6">
    <source>
        <dbReference type="SAM" id="MobiDB-lite"/>
    </source>
</evidence>
<evidence type="ECO:0000256" key="4">
    <source>
        <dbReference type="ARBA" id="ARBA00023306"/>
    </source>
</evidence>
<keyword evidence="3 5" id="KW-0159">Chromosome partition</keyword>
<dbReference type="eggNOG" id="COG1386">
    <property type="taxonomic scope" value="Bacteria"/>
</dbReference>
<name>C4Z0Q2_LACE2</name>
<dbReference type="InterPro" id="IPR005234">
    <property type="entry name" value="ScpB_csome_segregation"/>
</dbReference>
<keyword evidence="2 5" id="KW-0132">Cell division</keyword>
<dbReference type="GO" id="GO:0006260">
    <property type="term" value="P:DNA replication"/>
    <property type="evidence" value="ECO:0007669"/>
    <property type="project" value="UniProtKB-UniRule"/>
</dbReference>
<keyword evidence="1 5" id="KW-0963">Cytoplasm</keyword>
<comment type="function">
    <text evidence="5">Participates in chromosomal partition during cell division. May act via the formation of a condensin-like complex containing Smc and ScpA that pull DNA away from mid-cell into both cell halves.</text>
</comment>
<dbReference type="InterPro" id="IPR036390">
    <property type="entry name" value="WH_DNA-bd_sf"/>
</dbReference>
<comment type="subcellular location">
    <subcellularLocation>
        <location evidence="5">Cytoplasm</location>
    </subcellularLocation>
    <text evidence="5">Associated with two foci at the outer edges of the nucleoid region in young cells, and at four foci within both cell halves in older cells.</text>
</comment>
<comment type="subunit">
    <text evidence="5">Homodimer. Homodimerization may be required to stabilize the binding of ScpA to the Smc head domains. Component of a cohesin-like complex composed of ScpA, ScpB and the Smc homodimer, in which ScpA and ScpB bind to the head domain of Smc. The presence of the three proteins is required for the association of the complex with DNA.</text>
</comment>
<reference evidence="7 8" key="1">
    <citation type="journal article" date="2009" name="Proc. Natl. Acad. Sci. U.S.A.">
        <title>Characterizing a model human gut microbiota composed of members of its two dominant bacterial phyla.</title>
        <authorList>
            <person name="Mahowald M.A."/>
            <person name="Rey F.E."/>
            <person name="Seedorf H."/>
            <person name="Turnbaugh P.J."/>
            <person name="Fulton R.S."/>
            <person name="Wollam A."/>
            <person name="Shah N."/>
            <person name="Wang C."/>
            <person name="Magrini V."/>
            <person name="Wilson R.K."/>
            <person name="Cantarel B.L."/>
            <person name="Coutinho P.M."/>
            <person name="Henrissat B."/>
            <person name="Crock L.W."/>
            <person name="Russell A."/>
            <person name="Verberkmoes N.C."/>
            <person name="Hettich R.L."/>
            <person name="Gordon J.I."/>
        </authorList>
    </citation>
    <scope>NUCLEOTIDE SEQUENCE [LARGE SCALE GENOMIC DNA]</scope>
    <source>
        <strain evidence="8">ATCC 27750 / DSM 3376 / VPI C15-48 / C15-B4</strain>
    </source>
</reference>
<keyword evidence="4 5" id="KW-0131">Cell cycle</keyword>
<feature type="compositionally biased region" description="Acidic residues" evidence="6">
    <location>
        <begin position="186"/>
        <end position="198"/>
    </location>
</feature>
<dbReference type="GO" id="GO:0051304">
    <property type="term" value="P:chromosome separation"/>
    <property type="evidence" value="ECO:0007669"/>
    <property type="project" value="InterPro"/>
</dbReference>
<dbReference type="Proteomes" id="UP000001476">
    <property type="component" value="Chromosome"/>
</dbReference>
<dbReference type="AlphaFoldDB" id="C4Z0Q2"/>
<dbReference type="EMBL" id="CP001104">
    <property type="protein sequence ID" value="ACR72165.1"/>
    <property type="molecule type" value="Genomic_DNA"/>
</dbReference>
<dbReference type="PANTHER" id="PTHR34298">
    <property type="entry name" value="SEGREGATION AND CONDENSATION PROTEIN B"/>
    <property type="match status" value="1"/>
</dbReference>
<evidence type="ECO:0000256" key="2">
    <source>
        <dbReference type="ARBA" id="ARBA00022618"/>
    </source>
</evidence>
<dbReference type="RefSeq" id="WP_012739400.1">
    <property type="nucleotide sequence ID" value="NC_012778.1"/>
</dbReference>
<dbReference type="SUPFAM" id="SSF46785">
    <property type="entry name" value="Winged helix' DNA-binding domain"/>
    <property type="match status" value="2"/>
</dbReference>
<feature type="region of interest" description="Disordered" evidence="6">
    <location>
        <begin position="186"/>
        <end position="205"/>
    </location>
</feature>
<dbReference type="STRING" id="515620.EUBELI_01165"/>
<dbReference type="Gene3D" id="1.10.10.10">
    <property type="entry name" value="Winged helix-like DNA-binding domain superfamily/Winged helix DNA-binding domain"/>
    <property type="match status" value="2"/>
</dbReference>
<protein>
    <recommendedName>
        <fullName evidence="5">Segregation and condensation protein B</fullName>
    </recommendedName>
</protein>
<dbReference type="GO" id="GO:0005737">
    <property type="term" value="C:cytoplasm"/>
    <property type="evidence" value="ECO:0007669"/>
    <property type="project" value="UniProtKB-SubCell"/>
</dbReference>
<accession>C4Z0Q2</accession>
<sequence length="205" mass="22994">MMSLEQMEGIIEAVLFTMGDSVEAGKLADAIEQDVDTTVKIVHNLMDKYESENRGIRIIELENSFQLCTKQEYYDALIRVCSQPRRYTLTDAALETLSIIAYKQPVTKIEIENIRGVNSDRAVSKLVELGLVKEVGRLDAPGRPMLFGTTEDFLRSFGVQSIDELPTISEDMVEQYKEEAELELASESFDADNQEDSDGQITLGI</sequence>
<keyword evidence="8" id="KW-1185">Reference proteome</keyword>